<evidence type="ECO:0000256" key="7">
    <source>
        <dbReference type="ARBA" id="ARBA00022892"/>
    </source>
</evidence>
<dbReference type="AlphaFoldDB" id="A0A165T4B7"/>
<keyword evidence="10 14" id="KW-0472">Membrane</keyword>
<dbReference type="InterPro" id="IPR016460">
    <property type="entry name" value="COPB1"/>
</dbReference>
<dbReference type="STRING" id="1314783.A0A165T4B7"/>
<dbReference type="EMBL" id="KV429039">
    <property type="protein sequence ID" value="KZT72911.1"/>
    <property type="molecule type" value="Genomic_DNA"/>
</dbReference>
<protein>
    <recommendedName>
        <fullName evidence="3 14">Coatomer subunit beta</fullName>
    </recommendedName>
    <alternativeName>
        <fullName evidence="13 14">Beta-coat protein</fullName>
    </alternativeName>
</protein>
<evidence type="ECO:0000256" key="14">
    <source>
        <dbReference type="PIRNR" id="PIRNR005727"/>
    </source>
</evidence>
<dbReference type="GO" id="GO:0000139">
    <property type="term" value="C:Golgi membrane"/>
    <property type="evidence" value="ECO:0007669"/>
    <property type="project" value="UniProtKB-SubCell"/>
</dbReference>
<dbReference type="GO" id="GO:0005198">
    <property type="term" value="F:structural molecule activity"/>
    <property type="evidence" value="ECO:0007669"/>
    <property type="project" value="InterPro"/>
</dbReference>
<feature type="domain" description="Clathrin/coatomer adaptor adaptin-like N-terminal" evidence="16">
    <location>
        <begin position="19"/>
        <end position="490"/>
    </location>
</feature>
<dbReference type="OrthoDB" id="10261439at2759"/>
<evidence type="ECO:0000256" key="6">
    <source>
        <dbReference type="ARBA" id="ARBA00022737"/>
    </source>
</evidence>
<keyword evidence="20" id="KW-1185">Reference proteome</keyword>
<dbReference type="InterPro" id="IPR029446">
    <property type="entry name" value="COPB1_appendage_platform_dom"/>
</dbReference>
<evidence type="ECO:0000259" key="16">
    <source>
        <dbReference type="Pfam" id="PF01602"/>
    </source>
</evidence>
<dbReference type="PANTHER" id="PTHR10635">
    <property type="entry name" value="COATOMER SUBUNIT BETA"/>
    <property type="match status" value="1"/>
</dbReference>
<evidence type="ECO:0000256" key="15">
    <source>
        <dbReference type="SAM" id="MobiDB-lite"/>
    </source>
</evidence>
<comment type="subunit">
    <text evidence="2 14">Oligomeric complex that consists of at least the alpha, beta, beta', gamma, delta, epsilon and zeta subunits.</text>
</comment>
<keyword evidence="8 14" id="KW-0653">Protein transport</keyword>
<keyword evidence="7 14" id="KW-0931">ER-Golgi transport</keyword>
<evidence type="ECO:0000313" key="20">
    <source>
        <dbReference type="Proteomes" id="UP000076727"/>
    </source>
</evidence>
<dbReference type="InterPro" id="IPR011710">
    <property type="entry name" value="Coatomer_bsu_C"/>
</dbReference>
<sequence>MAAAEAPCYTVVFDDSSETPSIQELRSALQKGSDEVKFDTLRKIIVSTINGNTQPQLLMPVIQYVMPSRNKQLKKLLHFYWEVCPKYDESGKLKQEMILVVNAIRNDLQHPNEYIRGATLRFLQKITRDVELLEPLVPTCRACLEHRHSYVRKNAVFAVYSIYRQHEHLIPDAPELIQTFLAAESDATCKRNAFVFLANCAMPKAVEYILQVFDQIPSMDELLQMSVIEVIRQDCKTETRHRARYIILVSELLNASSHAVKYEAASTLTSLTQNPAAVKAAASSYIQLVQKESDNNAKLIVLDRLETLRSKHGHILDPLVMDILQILSSADLDVRRKAISIVLNMTTSRNVEDVVMFFKKQLQRTQEQDFDKAPEYRQLLIQSIHVCAVKFSEVAASVVHALMDFLGDSNNPSALDVVAFVREVVEKFPPLRQTICEKLTQTLGEIKSGKVYRGVLWILGEYAEGVAEIQDVFLELRKVLGEIPILASEQRLLEEAGGEGAEDGEAQKEEQQPKVEGGGKPKVLADGTYATETAFTSMSNARLEAVRAASKPPLRTLILGGDFFTGSVLASALTKLVLRYTEVGSDLRRINGLKAEAMLIMASVIRVGQSKFVNVPIDEDSTDRIMSCIQTLSELQEKPIVHDIFLKDTRTAYAKMLAAQEKKAAEKREQESAQEKIVQVDDLLTFRQFTRKSVDVVVDDAEDVVRATGAVEVQEDFISNLSRISQLTGFSDPIYAEAYVKVHGFDISLDVLLVNQTADTLQNLCLDFATLGDLKLVERPSVYTIAPHSFQSIKATIKVSSTETGVIFGSILWEGPGMSEQCVILNDIHIDIMDYIKPAYCTEAQFRSMWTEFEWENRVNVTTSISDPREYLHHVMKATNMSCLTPEGAVSGDCDFLSANMYARSLFGEDALANLSVERTDAGTITGHVRIRSKTQGIALSLGDRITMAQKENKPPA</sequence>
<comment type="subcellular location">
    <subcellularLocation>
        <location evidence="14">Cytoplasm</location>
    </subcellularLocation>
    <subcellularLocation>
        <location evidence="1 14">Golgi apparatus membrane</location>
        <topology evidence="1 14">Peripheral membrane protein</topology>
        <orientation evidence="1 14">Cytoplasmic side</orientation>
    </subcellularLocation>
    <subcellularLocation>
        <location evidence="14">Cytoplasmic vesicle</location>
        <location evidence="14">COPI-coated vesicle membrane</location>
        <topology evidence="14">Peripheral membrane protein</topology>
        <orientation evidence="14">Cytoplasmic side</orientation>
    </subcellularLocation>
</comment>
<evidence type="ECO:0000256" key="9">
    <source>
        <dbReference type="ARBA" id="ARBA00023034"/>
    </source>
</evidence>
<feature type="domain" description="Coatomer beta subunit appendage platform" evidence="18">
    <location>
        <begin position="820"/>
        <end position="946"/>
    </location>
</feature>
<dbReference type="InterPro" id="IPR016024">
    <property type="entry name" value="ARM-type_fold"/>
</dbReference>
<dbReference type="PIRSF" id="PIRSF005727">
    <property type="entry name" value="Coatomer_beta_subunit"/>
    <property type="match status" value="1"/>
</dbReference>
<dbReference type="SUPFAM" id="SSF48371">
    <property type="entry name" value="ARM repeat"/>
    <property type="match status" value="1"/>
</dbReference>
<dbReference type="GO" id="GO:0006886">
    <property type="term" value="P:intracellular protein transport"/>
    <property type="evidence" value="ECO:0007669"/>
    <property type="project" value="InterPro"/>
</dbReference>
<dbReference type="GO" id="GO:0030126">
    <property type="term" value="C:COPI vesicle coat"/>
    <property type="evidence" value="ECO:0007669"/>
    <property type="project" value="InterPro"/>
</dbReference>
<evidence type="ECO:0000256" key="1">
    <source>
        <dbReference type="ARBA" id="ARBA00004255"/>
    </source>
</evidence>
<evidence type="ECO:0000256" key="10">
    <source>
        <dbReference type="ARBA" id="ARBA00023136"/>
    </source>
</evidence>
<evidence type="ECO:0000256" key="13">
    <source>
        <dbReference type="ARBA" id="ARBA00030841"/>
    </source>
</evidence>
<evidence type="ECO:0000259" key="18">
    <source>
        <dbReference type="Pfam" id="PF14806"/>
    </source>
</evidence>
<evidence type="ECO:0000256" key="5">
    <source>
        <dbReference type="ARBA" id="ARBA00022490"/>
    </source>
</evidence>
<dbReference type="Pfam" id="PF07718">
    <property type="entry name" value="Coatamer_beta_C"/>
    <property type="match status" value="1"/>
</dbReference>
<gene>
    <name evidence="19" type="ORF">DAEQUDRAFT_722544</name>
</gene>
<accession>A0A165T4B7</accession>
<evidence type="ECO:0000256" key="11">
    <source>
        <dbReference type="ARBA" id="ARBA00023329"/>
    </source>
</evidence>
<evidence type="ECO:0000259" key="17">
    <source>
        <dbReference type="Pfam" id="PF07718"/>
    </source>
</evidence>
<dbReference type="Pfam" id="PF01602">
    <property type="entry name" value="Adaptin_N"/>
    <property type="match status" value="1"/>
</dbReference>
<feature type="domain" description="Coatomer beta subunit C-terminal" evidence="17">
    <location>
        <begin position="680"/>
        <end position="814"/>
    </location>
</feature>
<organism evidence="19 20">
    <name type="scientific">Daedalea quercina L-15889</name>
    <dbReference type="NCBI Taxonomy" id="1314783"/>
    <lineage>
        <taxon>Eukaryota</taxon>
        <taxon>Fungi</taxon>
        <taxon>Dikarya</taxon>
        <taxon>Basidiomycota</taxon>
        <taxon>Agaricomycotina</taxon>
        <taxon>Agaricomycetes</taxon>
        <taxon>Polyporales</taxon>
        <taxon>Fomitopsis</taxon>
    </lineage>
</organism>
<keyword evidence="4 14" id="KW-0813">Transport</keyword>
<evidence type="ECO:0000256" key="8">
    <source>
        <dbReference type="ARBA" id="ARBA00022927"/>
    </source>
</evidence>
<comment type="function">
    <text evidence="12 14">The coatomer is a cytosolic protein complex that binds to dilysine motifs and reversibly associates with Golgi non-clathrin-coated vesicles, which further mediate biosynthetic protein transport from the ER, via the Golgi up to the trans Golgi network. Coatomer complex is required for budding from Golgi membranes, and is essential for the retrograde Golgi-to-ER transport of dilysine-tagged proteins.</text>
</comment>
<name>A0A165T4B7_9APHY</name>
<dbReference type="InterPro" id="IPR011989">
    <property type="entry name" value="ARM-like"/>
</dbReference>
<dbReference type="Gene3D" id="1.25.10.10">
    <property type="entry name" value="Leucine-rich Repeat Variant"/>
    <property type="match status" value="1"/>
</dbReference>
<feature type="region of interest" description="Disordered" evidence="15">
    <location>
        <begin position="496"/>
        <end position="523"/>
    </location>
</feature>
<evidence type="ECO:0000256" key="2">
    <source>
        <dbReference type="ARBA" id="ARBA00011775"/>
    </source>
</evidence>
<keyword evidence="11 14" id="KW-0968">Cytoplasmic vesicle</keyword>
<dbReference type="InterPro" id="IPR002553">
    <property type="entry name" value="Clathrin/coatomer_adapt-like_N"/>
</dbReference>
<dbReference type="PANTHER" id="PTHR10635:SF0">
    <property type="entry name" value="COATOMER SUBUNIT BETA"/>
    <property type="match status" value="1"/>
</dbReference>
<dbReference type="Pfam" id="PF14806">
    <property type="entry name" value="Coatomer_b_Cpla"/>
    <property type="match status" value="1"/>
</dbReference>
<dbReference type="FunFam" id="1.25.10.10:FF:000444">
    <property type="entry name" value="Coatomer subunit beta"/>
    <property type="match status" value="1"/>
</dbReference>
<evidence type="ECO:0000256" key="12">
    <source>
        <dbReference type="ARBA" id="ARBA00025536"/>
    </source>
</evidence>
<keyword evidence="9 14" id="KW-0333">Golgi apparatus</keyword>
<feature type="compositionally biased region" description="Basic and acidic residues" evidence="15">
    <location>
        <begin position="505"/>
        <end position="519"/>
    </location>
</feature>
<evidence type="ECO:0000313" key="19">
    <source>
        <dbReference type="EMBL" id="KZT72911.1"/>
    </source>
</evidence>
<reference evidence="19 20" key="1">
    <citation type="journal article" date="2016" name="Mol. Biol. Evol.">
        <title>Comparative Genomics of Early-Diverging Mushroom-Forming Fungi Provides Insights into the Origins of Lignocellulose Decay Capabilities.</title>
        <authorList>
            <person name="Nagy L.G."/>
            <person name="Riley R."/>
            <person name="Tritt A."/>
            <person name="Adam C."/>
            <person name="Daum C."/>
            <person name="Floudas D."/>
            <person name="Sun H."/>
            <person name="Yadav J.S."/>
            <person name="Pangilinan J."/>
            <person name="Larsson K.H."/>
            <person name="Matsuura K."/>
            <person name="Barry K."/>
            <person name="Labutti K."/>
            <person name="Kuo R."/>
            <person name="Ohm R.A."/>
            <person name="Bhattacharya S.S."/>
            <person name="Shirouzu T."/>
            <person name="Yoshinaga Y."/>
            <person name="Martin F.M."/>
            <person name="Grigoriev I.V."/>
            <person name="Hibbett D.S."/>
        </authorList>
    </citation>
    <scope>NUCLEOTIDE SEQUENCE [LARGE SCALE GENOMIC DNA]</scope>
    <source>
        <strain evidence="19 20">L-15889</strain>
    </source>
</reference>
<keyword evidence="5 14" id="KW-0963">Cytoplasm</keyword>
<proteinExistence type="predicted"/>
<keyword evidence="6" id="KW-0677">Repeat</keyword>
<evidence type="ECO:0000256" key="3">
    <source>
        <dbReference type="ARBA" id="ARBA00017024"/>
    </source>
</evidence>
<dbReference type="GO" id="GO:0006888">
    <property type="term" value="P:endoplasmic reticulum to Golgi vesicle-mediated transport"/>
    <property type="evidence" value="ECO:0007669"/>
    <property type="project" value="TreeGrafter"/>
</dbReference>
<evidence type="ECO:0000256" key="4">
    <source>
        <dbReference type="ARBA" id="ARBA00022448"/>
    </source>
</evidence>
<dbReference type="Proteomes" id="UP000076727">
    <property type="component" value="Unassembled WGS sequence"/>
</dbReference>
<dbReference type="GO" id="GO:0006891">
    <property type="term" value="P:intra-Golgi vesicle-mediated transport"/>
    <property type="evidence" value="ECO:0007669"/>
    <property type="project" value="TreeGrafter"/>
</dbReference>